<organism evidence="5 6">
    <name type="scientific">Sphingomonas piscis</name>
    <dbReference type="NCBI Taxonomy" id="2714943"/>
    <lineage>
        <taxon>Bacteria</taxon>
        <taxon>Pseudomonadati</taxon>
        <taxon>Pseudomonadota</taxon>
        <taxon>Alphaproteobacteria</taxon>
        <taxon>Sphingomonadales</taxon>
        <taxon>Sphingomonadaceae</taxon>
        <taxon>Sphingomonas</taxon>
    </lineage>
</organism>
<dbReference type="EMBL" id="CP049869">
    <property type="protein sequence ID" value="QIK79213.1"/>
    <property type="molecule type" value="Genomic_DNA"/>
</dbReference>
<evidence type="ECO:0000256" key="3">
    <source>
        <dbReference type="ARBA" id="ARBA00023004"/>
    </source>
</evidence>
<protein>
    <submittedName>
        <fullName evidence="5">(2Fe-2S)-binding protein</fullName>
    </submittedName>
</protein>
<evidence type="ECO:0000256" key="2">
    <source>
        <dbReference type="ARBA" id="ARBA00022723"/>
    </source>
</evidence>
<keyword evidence="2" id="KW-0479">Metal-binding</keyword>
<evidence type="ECO:0000313" key="6">
    <source>
        <dbReference type="Proteomes" id="UP000503222"/>
    </source>
</evidence>
<keyword evidence="1" id="KW-0001">2Fe-2S</keyword>
<keyword evidence="4" id="KW-0411">Iron-sulfur</keyword>
<keyword evidence="3" id="KW-0408">Iron</keyword>
<proteinExistence type="predicted"/>
<keyword evidence="6" id="KW-1185">Reference proteome</keyword>
<gene>
    <name evidence="5" type="ORF">G7077_10210</name>
</gene>
<evidence type="ECO:0000256" key="4">
    <source>
        <dbReference type="ARBA" id="ARBA00023014"/>
    </source>
</evidence>
<name>A0A6G7YR50_9SPHN</name>
<reference evidence="5 6" key="1">
    <citation type="submission" date="2020-03" db="EMBL/GenBank/DDBJ databases">
        <title>Sphingomonas sp. nov., isolated from fish.</title>
        <authorList>
            <person name="Hyun D.-W."/>
            <person name="Bae J.-W."/>
        </authorList>
    </citation>
    <scope>NUCLEOTIDE SEQUENCE [LARGE SCALE GENOMIC DNA]</scope>
    <source>
        <strain evidence="5 6">HDW15B</strain>
    </source>
</reference>
<dbReference type="RefSeq" id="WP_166411604.1">
    <property type="nucleotide sequence ID" value="NZ_CP049869.1"/>
</dbReference>
<dbReference type="GO" id="GO:0046872">
    <property type="term" value="F:metal ion binding"/>
    <property type="evidence" value="ECO:0007669"/>
    <property type="project" value="UniProtKB-KW"/>
</dbReference>
<dbReference type="AlphaFoldDB" id="A0A6G7YR50"/>
<dbReference type="InterPro" id="IPR041854">
    <property type="entry name" value="BFD-like_2Fe2S-bd_dom_sf"/>
</dbReference>
<dbReference type="InterPro" id="IPR052371">
    <property type="entry name" value="BFD-associated_ferredoxin"/>
</dbReference>
<evidence type="ECO:0000313" key="5">
    <source>
        <dbReference type="EMBL" id="QIK79213.1"/>
    </source>
</evidence>
<accession>A0A6G7YR50</accession>
<dbReference type="PANTHER" id="PTHR37424:SF1">
    <property type="entry name" value="BACTERIOFERRITIN-ASSOCIATED FERREDOXIN"/>
    <property type="match status" value="1"/>
</dbReference>
<dbReference type="GO" id="GO:0051537">
    <property type="term" value="F:2 iron, 2 sulfur cluster binding"/>
    <property type="evidence" value="ECO:0007669"/>
    <property type="project" value="UniProtKB-KW"/>
</dbReference>
<dbReference type="Gene3D" id="1.10.10.1100">
    <property type="entry name" value="BFD-like [2Fe-2S]-binding domain"/>
    <property type="match status" value="1"/>
</dbReference>
<sequence>MIVCVCNAIREEEIRGVAKCGARCPRSAYAALGCEPQCGTCLDYAQEIIDEVHVEARTPERIAA</sequence>
<dbReference type="KEGG" id="spii:G7077_10210"/>
<dbReference type="PANTHER" id="PTHR37424">
    <property type="entry name" value="BACTERIOFERRITIN-ASSOCIATED FERREDOXIN"/>
    <property type="match status" value="1"/>
</dbReference>
<dbReference type="Proteomes" id="UP000503222">
    <property type="component" value="Chromosome"/>
</dbReference>
<evidence type="ECO:0000256" key="1">
    <source>
        <dbReference type="ARBA" id="ARBA00022714"/>
    </source>
</evidence>